<organism evidence="1 2">
    <name type="scientific">Mycobacterium cookii</name>
    <dbReference type="NCBI Taxonomy" id="1775"/>
    <lineage>
        <taxon>Bacteria</taxon>
        <taxon>Bacillati</taxon>
        <taxon>Actinomycetota</taxon>
        <taxon>Actinomycetes</taxon>
        <taxon>Mycobacteriales</taxon>
        <taxon>Mycobacteriaceae</taxon>
        <taxon>Mycobacterium</taxon>
    </lineage>
</organism>
<reference evidence="1 2" key="1">
    <citation type="journal article" date="2019" name="Emerg. Microbes Infect.">
        <title>Comprehensive subspecies identification of 175 nontuberculous mycobacteria species based on 7547 genomic profiles.</title>
        <authorList>
            <person name="Matsumoto Y."/>
            <person name="Kinjo T."/>
            <person name="Motooka D."/>
            <person name="Nabeya D."/>
            <person name="Jung N."/>
            <person name="Uechi K."/>
            <person name="Horii T."/>
            <person name="Iida T."/>
            <person name="Fujita J."/>
            <person name="Nakamura S."/>
        </authorList>
    </citation>
    <scope>NUCLEOTIDE SEQUENCE [LARGE SCALE GENOMIC DNA]</scope>
    <source>
        <strain evidence="1 2">JCM 12404</strain>
    </source>
</reference>
<dbReference type="Proteomes" id="UP000465866">
    <property type="component" value="Chromosome"/>
</dbReference>
<evidence type="ECO:0000313" key="2">
    <source>
        <dbReference type="Proteomes" id="UP000465866"/>
    </source>
</evidence>
<keyword evidence="2" id="KW-1185">Reference proteome</keyword>
<evidence type="ECO:0000313" key="1">
    <source>
        <dbReference type="EMBL" id="BBX46177.1"/>
    </source>
</evidence>
<proteinExistence type="predicted"/>
<accession>A0A7I7KWJ1</accession>
<dbReference type="KEGG" id="mcoo:MCOO_21920"/>
<protein>
    <submittedName>
        <fullName evidence="1">Uncharacterized protein</fullName>
    </submittedName>
</protein>
<dbReference type="EMBL" id="AP022569">
    <property type="protein sequence ID" value="BBX46177.1"/>
    <property type="molecule type" value="Genomic_DNA"/>
</dbReference>
<dbReference type="AlphaFoldDB" id="A0A7I7KWJ1"/>
<gene>
    <name evidence="1" type="ORF">MCOO_21920</name>
</gene>
<name>A0A7I7KWJ1_9MYCO</name>
<sequence>MAVFGTSLILYSGPNNDFTCEILVISAVTVSDDPCDEHAAIRQTHPIAAAVRIIGLNLTHAYQPRKADTVFANRSAVNCGVSAGFGDPGSLINVVNA</sequence>